<dbReference type="InterPro" id="IPR011990">
    <property type="entry name" value="TPR-like_helical_dom_sf"/>
</dbReference>
<dbReference type="AlphaFoldDB" id="A0A1I1VLY6"/>
<dbReference type="PROSITE" id="PS50005">
    <property type="entry name" value="TPR"/>
    <property type="match status" value="1"/>
</dbReference>
<sequence>MSFKTDDEAYAEGERRRRCGELDEALAAFEAALTLAPRHVGALNDAGWLLTTALSERPGAMGRGIDLLRDAIAAGPDDTRPLYNFADACVAIGQVGSAFAPVEPPGGPRYRAGRRAARA</sequence>
<dbReference type="STRING" id="54.SAMN02745121_01774"/>
<evidence type="ECO:0000313" key="2">
    <source>
        <dbReference type="EMBL" id="SFD84027.1"/>
    </source>
</evidence>
<keyword evidence="1" id="KW-0802">TPR repeat</keyword>
<reference evidence="3" key="1">
    <citation type="submission" date="2016-10" db="EMBL/GenBank/DDBJ databases">
        <authorList>
            <person name="Varghese N."/>
            <person name="Submissions S."/>
        </authorList>
    </citation>
    <scope>NUCLEOTIDE SEQUENCE [LARGE SCALE GENOMIC DNA]</scope>
    <source>
        <strain evidence="3">ATCC 25963</strain>
    </source>
</reference>
<dbReference type="RefSeq" id="WP_096330582.1">
    <property type="nucleotide sequence ID" value="NZ_FOMX01000005.1"/>
</dbReference>
<dbReference type="InterPro" id="IPR019734">
    <property type="entry name" value="TPR_rpt"/>
</dbReference>
<dbReference type="EMBL" id="FOMX01000005">
    <property type="protein sequence ID" value="SFD84027.1"/>
    <property type="molecule type" value="Genomic_DNA"/>
</dbReference>
<keyword evidence="3" id="KW-1185">Reference proteome</keyword>
<proteinExistence type="predicted"/>
<evidence type="ECO:0008006" key="4">
    <source>
        <dbReference type="Google" id="ProtNLM"/>
    </source>
</evidence>
<accession>A0A1I1VLY6</accession>
<dbReference type="SUPFAM" id="SSF48452">
    <property type="entry name" value="TPR-like"/>
    <property type="match status" value="1"/>
</dbReference>
<protein>
    <recommendedName>
        <fullName evidence="4">Tetratricopeptide repeat-containing protein</fullName>
    </recommendedName>
</protein>
<gene>
    <name evidence="2" type="ORF">SAMN02745121_01774</name>
</gene>
<dbReference type="OrthoDB" id="220004at2"/>
<feature type="repeat" description="TPR" evidence="1">
    <location>
        <begin position="6"/>
        <end position="39"/>
    </location>
</feature>
<evidence type="ECO:0000313" key="3">
    <source>
        <dbReference type="Proteomes" id="UP000199400"/>
    </source>
</evidence>
<dbReference type="Gene3D" id="1.25.40.10">
    <property type="entry name" value="Tetratricopeptide repeat domain"/>
    <property type="match status" value="1"/>
</dbReference>
<name>A0A1I1VLY6_9BACT</name>
<dbReference type="Proteomes" id="UP000199400">
    <property type="component" value="Unassembled WGS sequence"/>
</dbReference>
<evidence type="ECO:0000256" key="1">
    <source>
        <dbReference type="PROSITE-ProRule" id="PRU00339"/>
    </source>
</evidence>
<organism evidence="2 3">
    <name type="scientific">Nannocystis exedens</name>
    <dbReference type="NCBI Taxonomy" id="54"/>
    <lineage>
        <taxon>Bacteria</taxon>
        <taxon>Pseudomonadati</taxon>
        <taxon>Myxococcota</taxon>
        <taxon>Polyangia</taxon>
        <taxon>Nannocystales</taxon>
        <taxon>Nannocystaceae</taxon>
        <taxon>Nannocystis</taxon>
    </lineage>
</organism>